<dbReference type="RefSeq" id="WP_256605364.1">
    <property type="nucleotide sequence ID" value="NZ_JANIBL010000003.1"/>
</dbReference>
<sequence length="77" mass="8592">MHLAQSLCRRSRDDVSPRDPEASLNVWLKEKRNGRADLPKLFGDDISYIDAVALMADADNSGGQASAYYGDIWFSKD</sequence>
<dbReference type="EMBL" id="JANIBL010000003">
    <property type="protein sequence ID" value="MCQ8116088.1"/>
    <property type="molecule type" value="Genomic_DNA"/>
</dbReference>
<proteinExistence type="predicted"/>
<reference evidence="2 3" key="1">
    <citation type="submission" date="2022-07" db="EMBL/GenBank/DDBJ databases">
        <title>Methylomonas rivi sp. nov., Methylomonas rosea sp. nov., Methylomonas aureus sp. nov. and Methylomonas subterranea sp. nov., four novel methanotrophs isolated from a freshwater creek and the deep terrestrial subsurface.</title>
        <authorList>
            <person name="Abin C."/>
            <person name="Sankaranarayanan K."/>
            <person name="Garner C."/>
            <person name="Sindelar R."/>
            <person name="Kotary K."/>
            <person name="Garner R."/>
            <person name="Barclay S."/>
            <person name="Lawson P."/>
            <person name="Krumholz L."/>
        </authorList>
    </citation>
    <scope>NUCLEOTIDE SEQUENCE [LARGE SCALE GENOMIC DNA]</scope>
    <source>
        <strain evidence="2 3">WSC-7</strain>
    </source>
</reference>
<dbReference type="Proteomes" id="UP001524570">
    <property type="component" value="Unassembled WGS sequence"/>
</dbReference>
<gene>
    <name evidence="2" type="ORF">NP589_01545</name>
</gene>
<protein>
    <submittedName>
        <fullName evidence="2">DUF3047 domain-containing protein</fullName>
    </submittedName>
</protein>
<dbReference type="Pfam" id="PF11249">
    <property type="entry name" value="DUF3047"/>
    <property type="match status" value="1"/>
</dbReference>
<evidence type="ECO:0000313" key="2">
    <source>
        <dbReference type="EMBL" id="MCQ8116088.1"/>
    </source>
</evidence>
<comment type="caution">
    <text evidence="2">The sequence shown here is derived from an EMBL/GenBank/DDBJ whole genome shotgun (WGS) entry which is preliminary data.</text>
</comment>
<name>A0ABT1TPY3_9GAMM</name>
<dbReference type="InterPro" id="IPR021409">
    <property type="entry name" value="DUF3047"/>
</dbReference>
<feature type="region of interest" description="Disordered" evidence="1">
    <location>
        <begin position="1"/>
        <end position="21"/>
    </location>
</feature>
<accession>A0ABT1TPY3</accession>
<organism evidence="2 3">
    <name type="scientific">Methylomonas rosea</name>
    <dbReference type="NCBI Taxonomy" id="2952227"/>
    <lineage>
        <taxon>Bacteria</taxon>
        <taxon>Pseudomonadati</taxon>
        <taxon>Pseudomonadota</taxon>
        <taxon>Gammaproteobacteria</taxon>
        <taxon>Methylococcales</taxon>
        <taxon>Methylococcaceae</taxon>
        <taxon>Methylomonas</taxon>
    </lineage>
</organism>
<keyword evidence="3" id="KW-1185">Reference proteome</keyword>
<evidence type="ECO:0000256" key="1">
    <source>
        <dbReference type="SAM" id="MobiDB-lite"/>
    </source>
</evidence>
<feature type="compositionally biased region" description="Basic and acidic residues" evidence="1">
    <location>
        <begin position="10"/>
        <end position="21"/>
    </location>
</feature>
<evidence type="ECO:0000313" key="3">
    <source>
        <dbReference type="Proteomes" id="UP001524570"/>
    </source>
</evidence>